<dbReference type="PANTHER" id="PTHR10584">
    <property type="entry name" value="SUGAR KINASE"/>
    <property type="match status" value="1"/>
</dbReference>
<sequence length="287" mass="30406">MSSLNVFVAGPSSWNTLIYLAELPEPTPHTVFADNAYETFGGTSLGKSLNLRDLGCAVTLSTQFGSDSAGLRISRVLEAESITVINPQGSSTERHANLMTRHGERLSIYMNAPSAGDGSRDLEIMRAMEESDVLVMDLSSESARLLPLAISTGKPIWTDIHDYDGTSQFHQPFIDAAPVIFMNADGLPDPIPFMHSMIGRGKELVVCTLGSDGAVAATREGVVEVPAAPVSVIDTNGAGDAFMSGALTRILAGANIREALEFAALHTHGALTSRHLHPSAEAFTAEA</sequence>
<dbReference type="Pfam" id="PF00294">
    <property type="entry name" value="PfkB"/>
    <property type="match status" value="1"/>
</dbReference>
<keyword evidence="2 4" id="KW-0418">Kinase</keyword>
<accession>A0ABW5XD33</accession>
<dbReference type="Gene3D" id="3.40.1190.20">
    <property type="match status" value="1"/>
</dbReference>
<dbReference type="EMBL" id="JBHUOP010000001">
    <property type="protein sequence ID" value="MFD2839663.1"/>
    <property type="molecule type" value="Genomic_DNA"/>
</dbReference>
<dbReference type="InterPro" id="IPR002173">
    <property type="entry name" value="Carboh/pur_kinase_PfkB_CS"/>
</dbReference>
<dbReference type="InterPro" id="IPR011611">
    <property type="entry name" value="PfkB_dom"/>
</dbReference>
<proteinExistence type="predicted"/>
<organism evidence="4 5">
    <name type="scientific">Populibacterium corticicola</name>
    <dbReference type="NCBI Taxonomy" id="1812826"/>
    <lineage>
        <taxon>Bacteria</taxon>
        <taxon>Bacillati</taxon>
        <taxon>Actinomycetota</taxon>
        <taxon>Actinomycetes</taxon>
        <taxon>Micrococcales</taxon>
        <taxon>Jonesiaceae</taxon>
        <taxon>Populibacterium</taxon>
    </lineage>
</organism>
<dbReference type="PANTHER" id="PTHR10584:SF166">
    <property type="entry name" value="RIBOKINASE"/>
    <property type="match status" value="1"/>
</dbReference>
<dbReference type="SUPFAM" id="SSF53613">
    <property type="entry name" value="Ribokinase-like"/>
    <property type="match status" value="1"/>
</dbReference>
<feature type="domain" description="Carbohydrate kinase PfkB" evidence="3">
    <location>
        <begin position="194"/>
        <end position="264"/>
    </location>
</feature>
<evidence type="ECO:0000313" key="5">
    <source>
        <dbReference type="Proteomes" id="UP001597391"/>
    </source>
</evidence>
<comment type="caution">
    <text evidence="4">The sequence shown here is derived from an EMBL/GenBank/DDBJ whole genome shotgun (WGS) entry which is preliminary data.</text>
</comment>
<evidence type="ECO:0000256" key="1">
    <source>
        <dbReference type="ARBA" id="ARBA00022679"/>
    </source>
</evidence>
<dbReference type="EC" id="2.7.1.-" evidence="4"/>
<dbReference type="GO" id="GO:0016301">
    <property type="term" value="F:kinase activity"/>
    <property type="evidence" value="ECO:0007669"/>
    <property type="project" value="UniProtKB-KW"/>
</dbReference>
<evidence type="ECO:0000259" key="3">
    <source>
        <dbReference type="Pfam" id="PF00294"/>
    </source>
</evidence>
<dbReference type="Proteomes" id="UP001597391">
    <property type="component" value="Unassembled WGS sequence"/>
</dbReference>
<dbReference type="PROSITE" id="PS00584">
    <property type="entry name" value="PFKB_KINASES_2"/>
    <property type="match status" value="1"/>
</dbReference>
<evidence type="ECO:0000313" key="4">
    <source>
        <dbReference type="EMBL" id="MFD2839663.1"/>
    </source>
</evidence>
<gene>
    <name evidence="4" type="ORF">ACFSYH_03665</name>
</gene>
<keyword evidence="1 4" id="KW-0808">Transferase</keyword>
<reference evidence="5" key="1">
    <citation type="journal article" date="2019" name="Int. J. Syst. Evol. Microbiol.">
        <title>The Global Catalogue of Microorganisms (GCM) 10K type strain sequencing project: providing services to taxonomists for standard genome sequencing and annotation.</title>
        <authorList>
            <consortium name="The Broad Institute Genomics Platform"/>
            <consortium name="The Broad Institute Genome Sequencing Center for Infectious Disease"/>
            <person name="Wu L."/>
            <person name="Ma J."/>
        </authorList>
    </citation>
    <scope>NUCLEOTIDE SEQUENCE [LARGE SCALE GENOMIC DNA]</scope>
    <source>
        <strain evidence="5">KCTC 33576</strain>
    </source>
</reference>
<keyword evidence="5" id="KW-1185">Reference proteome</keyword>
<dbReference type="RefSeq" id="WP_377465167.1">
    <property type="nucleotide sequence ID" value="NZ_JBHUOP010000001.1"/>
</dbReference>
<evidence type="ECO:0000256" key="2">
    <source>
        <dbReference type="ARBA" id="ARBA00022777"/>
    </source>
</evidence>
<protein>
    <submittedName>
        <fullName evidence="4">Carbohydrate kinase family protein</fullName>
        <ecNumber evidence="4">2.7.1.-</ecNumber>
    </submittedName>
</protein>
<dbReference type="InterPro" id="IPR029056">
    <property type="entry name" value="Ribokinase-like"/>
</dbReference>
<name>A0ABW5XD33_9MICO</name>